<evidence type="ECO:0000256" key="1">
    <source>
        <dbReference type="ARBA" id="ARBA00006484"/>
    </source>
</evidence>
<dbReference type="Proteomes" id="UP000234341">
    <property type="component" value="Unassembled WGS sequence"/>
</dbReference>
<evidence type="ECO:0000313" key="2">
    <source>
        <dbReference type="EMBL" id="PLP97200.1"/>
    </source>
</evidence>
<organism evidence="2 3">
    <name type="scientific">Cupriavidus pauculus</name>
    <dbReference type="NCBI Taxonomy" id="82633"/>
    <lineage>
        <taxon>Bacteria</taxon>
        <taxon>Pseudomonadati</taxon>
        <taxon>Pseudomonadota</taxon>
        <taxon>Betaproteobacteria</taxon>
        <taxon>Burkholderiales</taxon>
        <taxon>Burkholderiaceae</taxon>
        <taxon>Cupriavidus</taxon>
    </lineage>
</organism>
<protein>
    <submittedName>
        <fullName evidence="2">3-oxoacyl-ACP reductase</fullName>
    </submittedName>
</protein>
<comment type="caution">
    <text evidence="2">The sequence shown here is derived from an EMBL/GenBank/DDBJ whole genome shotgun (WGS) entry which is preliminary data.</text>
</comment>
<dbReference type="Gene3D" id="3.40.50.720">
    <property type="entry name" value="NAD(P)-binding Rossmann-like Domain"/>
    <property type="match status" value="1"/>
</dbReference>
<dbReference type="RefSeq" id="WP_101684727.1">
    <property type="nucleotide sequence ID" value="NZ_PJRP01000019.1"/>
</dbReference>
<dbReference type="CDD" id="cd05233">
    <property type="entry name" value="SDR_c"/>
    <property type="match status" value="1"/>
</dbReference>
<comment type="similarity">
    <text evidence="1">Belongs to the short-chain dehydrogenases/reductases (SDR) family.</text>
</comment>
<dbReference type="PANTHER" id="PTHR42760">
    <property type="entry name" value="SHORT-CHAIN DEHYDROGENASES/REDUCTASES FAMILY MEMBER"/>
    <property type="match status" value="1"/>
</dbReference>
<evidence type="ECO:0000313" key="3">
    <source>
        <dbReference type="Proteomes" id="UP000234341"/>
    </source>
</evidence>
<dbReference type="PROSITE" id="PS00061">
    <property type="entry name" value="ADH_SHORT"/>
    <property type="match status" value="1"/>
</dbReference>
<dbReference type="Pfam" id="PF13561">
    <property type="entry name" value="adh_short_C2"/>
    <property type="match status" value="1"/>
</dbReference>
<dbReference type="FunFam" id="3.40.50.720:FF:000084">
    <property type="entry name" value="Short-chain dehydrogenase reductase"/>
    <property type="match status" value="1"/>
</dbReference>
<accession>A0A2N5C4T7</accession>
<dbReference type="GO" id="GO:0048038">
    <property type="term" value="F:quinone binding"/>
    <property type="evidence" value="ECO:0007669"/>
    <property type="project" value="TreeGrafter"/>
</dbReference>
<dbReference type="STRING" id="82633.GCA_000974605_00612"/>
<dbReference type="PRINTS" id="PR00080">
    <property type="entry name" value="SDRFAMILY"/>
</dbReference>
<dbReference type="OrthoDB" id="9178657at2"/>
<sequence length="272" mass="28461">MSPHPNALPLSLADRTVFVAGGGSAGPGWSIGRAASLTYARLGARVCVADRDAASATETTALIRAEGGVAETFVGDVAIEDDIARLFAEAREQFGPVDVLHHNVGIGKPGGPLDTSLDDFDAAQNVNVRSLLLASRQVLPSMVERGRGAIVTISSVAGTRYLGYPHLSYCVTKAAVIQFTRMIAQQYAGQGIRANCVVPGLIDTPRIAHTVAKQFSDSLDDARAARSRQVPLQRMGTAWDVAHASAFLASDAAAYVTGTELVVDGGLTGKYV</sequence>
<dbReference type="GO" id="GO:0016616">
    <property type="term" value="F:oxidoreductase activity, acting on the CH-OH group of donors, NAD or NADP as acceptor"/>
    <property type="evidence" value="ECO:0007669"/>
    <property type="project" value="TreeGrafter"/>
</dbReference>
<dbReference type="PANTHER" id="PTHR42760:SF122">
    <property type="entry name" value="NAD(P)-BINDING PROTEIN"/>
    <property type="match status" value="1"/>
</dbReference>
<gene>
    <name evidence="2" type="ORF">CYJ10_28175</name>
</gene>
<name>A0A2N5C4T7_9BURK</name>
<dbReference type="SUPFAM" id="SSF51735">
    <property type="entry name" value="NAD(P)-binding Rossmann-fold domains"/>
    <property type="match status" value="1"/>
</dbReference>
<dbReference type="PRINTS" id="PR00081">
    <property type="entry name" value="GDHRDH"/>
</dbReference>
<dbReference type="InterPro" id="IPR002347">
    <property type="entry name" value="SDR_fam"/>
</dbReference>
<dbReference type="GO" id="GO:0006633">
    <property type="term" value="P:fatty acid biosynthetic process"/>
    <property type="evidence" value="ECO:0007669"/>
    <property type="project" value="TreeGrafter"/>
</dbReference>
<dbReference type="InterPro" id="IPR020904">
    <property type="entry name" value="Sc_DH/Rdtase_CS"/>
</dbReference>
<reference evidence="2 3" key="1">
    <citation type="submission" date="2017-12" db="EMBL/GenBank/DDBJ databases">
        <title>Genome sequence of the active heterotrophic nitrifier-denitrifier, Cupriavidus pauculus UM1.</title>
        <authorList>
            <person name="Putonti C."/>
            <person name="Castignetti D."/>
        </authorList>
    </citation>
    <scope>NUCLEOTIDE SEQUENCE [LARGE SCALE GENOMIC DNA]</scope>
    <source>
        <strain evidence="2 3">UM1</strain>
    </source>
</reference>
<dbReference type="EMBL" id="PJRP01000019">
    <property type="protein sequence ID" value="PLP97200.1"/>
    <property type="molecule type" value="Genomic_DNA"/>
</dbReference>
<dbReference type="InterPro" id="IPR036291">
    <property type="entry name" value="NAD(P)-bd_dom_sf"/>
</dbReference>
<dbReference type="AlphaFoldDB" id="A0A2N5C4T7"/>
<proteinExistence type="inferred from homology"/>